<comment type="catalytic activity">
    <reaction evidence="15">
        <text>L-tyrosyl-[protein] + ATP = O-phospho-L-tyrosyl-[protein] + ADP + H(+)</text>
        <dbReference type="Rhea" id="RHEA:10596"/>
        <dbReference type="Rhea" id="RHEA-COMP:10136"/>
        <dbReference type="Rhea" id="RHEA-COMP:20101"/>
        <dbReference type="ChEBI" id="CHEBI:15378"/>
        <dbReference type="ChEBI" id="CHEBI:30616"/>
        <dbReference type="ChEBI" id="CHEBI:46858"/>
        <dbReference type="ChEBI" id="CHEBI:61978"/>
        <dbReference type="ChEBI" id="CHEBI:456216"/>
        <dbReference type="EC" id="2.7.10.1"/>
    </reaction>
</comment>
<dbReference type="PROSITE" id="PS01186">
    <property type="entry name" value="EGF_2"/>
    <property type="match status" value="1"/>
</dbReference>
<organism evidence="24 25">
    <name type="scientific">Branchiostoma floridae</name>
    <name type="common">Florida lancelet</name>
    <name type="synonym">Amphioxus</name>
    <dbReference type="NCBI Taxonomy" id="7739"/>
    <lineage>
        <taxon>Eukaryota</taxon>
        <taxon>Metazoa</taxon>
        <taxon>Chordata</taxon>
        <taxon>Cephalochordata</taxon>
        <taxon>Leptocardii</taxon>
        <taxon>Amphioxiformes</taxon>
        <taxon>Branchiostomatidae</taxon>
        <taxon>Branchiostoma</taxon>
    </lineage>
</organism>
<keyword evidence="10" id="KW-0829">Tyrosine-protein kinase</keyword>
<dbReference type="Pfam" id="PF07679">
    <property type="entry name" value="I-set"/>
    <property type="match status" value="1"/>
</dbReference>
<dbReference type="SMART" id="SM00409">
    <property type="entry name" value="IG"/>
    <property type="match status" value="3"/>
</dbReference>
<keyword evidence="14" id="KW-0393">Immunoglobulin domain</keyword>
<dbReference type="GO" id="GO:0005524">
    <property type="term" value="F:ATP binding"/>
    <property type="evidence" value="ECO:0007669"/>
    <property type="project" value="UniProtKB-UniRule"/>
</dbReference>
<keyword evidence="8" id="KW-1133">Transmembrane helix</keyword>
<evidence type="ECO:0000259" key="20">
    <source>
        <dbReference type="PROSITE" id="PS50011"/>
    </source>
</evidence>
<keyword evidence="12" id="KW-0675">Receptor</keyword>
<dbReference type="GO" id="GO:0004714">
    <property type="term" value="F:transmembrane receptor protein tyrosine kinase activity"/>
    <property type="evidence" value="ECO:0000318"/>
    <property type="project" value="GO_Central"/>
</dbReference>
<feature type="domain" description="Sushi" evidence="23">
    <location>
        <begin position="34"/>
        <end position="94"/>
    </location>
</feature>
<dbReference type="GO" id="GO:0007169">
    <property type="term" value="P:cell surface receptor protein tyrosine kinase signaling pathway"/>
    <property type="evidence" value="ECO:0000318"/>
    <property type="project" value="GO_Central"/>
</dbReference>
<dbReference type="PROSITE" id="PS50835">
    <property type="entry name" value="IG_LIKE"/>
    <property type="match status" value="1"/>
</dbReference>
<dbReference type="PROSITE" id="PS50923">
    <property type="entry name" value="SUSHI"/>
    <property type="match status" value="1"/>
</dbReference>
<dbReference type="CDD" id="cd00192">
    <property type="entry name" value="PTKc"/>
    <property type="match status" value="1"/>
</dbReference>
<reference evidence="25" key="2">
    <citation type="submission" date="2025-08" db="UniProtKB">
        <authorList>
            <consortium name="RefSeq"/>
        </authorList>
    </citation>
    <scope>IDENTIFICATION</scope>
    <source>
        <strain evidence="25">S238N-H82</strain>
        <tissue evidence="25">Testes</tissue>
    </source>
</reference>
<dbReference type="SMART" id="SM00032">
    <property type="entry name" value="CCP"/>
    <property type="match status" value="1"/>
</dbReference>
<dbReference type="SUPFAM" id="SSF56112">
    <property type="entry name" value="Protein kinase-like (PK-like)"/>
    <property type="match status" value="1"/>
</dbReference>
<dbReference type="InterPro" id="IPR013098">
    <property type="entry name" value="Ig_I-set"/>
</dbReference>
<dbReference type="PROSITE" id="PS00107">
    <property type="entry name" value="PROTEIN_KINASE_ATP"/>
    <property type="match status" value="1"/>
</dbReference>
<dbReference type="InterPro" id="IPR035976">
    <property type="entry name" value="Sushi/SCR/CCP_sf"/>
</dbReference>
<keyword evidence="16" id="KW-0245">EGF-like domain</keyword>
<feature type="region of interest" description="Disordered" evidence="19">
    <location>
        <begin position="240"/>
        <end position="282"/>
    </location>
</feature>
<dbReference type="InterPro" id="IPR007110">
    <property type="entry name" value="Ig-like_dom"/>
</dbReference>
<evidence type="ECO:0000256" key="2">
    <source>
        <dbReference type="ARBA" id="ARBA00022553"/>
    </source>
</evidence>
<keyword evidence="4" id="KW-0812">Transmembrane</keyword>
<dbReference type="GO" id="GO:0005886">
    <property type="term" value="C:plasma membrane"/>
    <property type="evidence" value="ECO:0000318"/>
    <property type="project" value="GO_Central"/>
</dbReference>
<evidence type="ECO:0000256" key="7">
    <source>
        <dbReference type="ARBA" id="ARBA00022840"/>
    </source>
</evidence>
<dbReference type="SUPFAM" id="SSF57535">
    <property type="entry name" value="Complement control module/SCR domain"/>
    <property type="match status" value="1"/>
</dbReference>
<dbReference type="Pfam" id="PF00084">
    <property type="entry name" value="Sushi"/>
    <property type="match status" value="1"/>
</dbReference>
<evidence type="ECO:0000256" key="14">
    <source>
        <dbReference type="ARBA" id="ARBA00023319"/>
    </source>
</evidence>
<dbReference type="AlphaFoldDB" id="A0A9J7LT67"/>
<protein>
    <submittedName>
        <fullName evidence="25">Fibroblast growth factor receptor-like</fullName>
    </submittedName>
</protein>
<keyword evidence="3" id="KW-0808">Transferase</keyword>
<dbReference type="Proteomes" id="UP000001554">
    <property type="component" value="Chromosome 9"/>
</dbReference>
<evidence type="ECO:0000256" key="6">
    <source>
        <dbReference type="ARBA" id="ARBA00022777"/>
    </source>
</evidence>
<evidence type="ECO:0000256" key="16">
    <source>
        <dbReference type="PROSITE-ProRule" id="PRU00076"/>
    </source>
</evidence>
<dbReference type="CDD" id="cd00053">
    <property type="entry name" value="EGF"/>
    <property type="match status" value="1"/>
</dbReference>
<dbReference type="Gene3D" id="2.60.40.10">
    <property type="entry name" value="Immunoglobulins"/>
    <property type="match status" value="3"/>
</dbReference>
<dbReference type="SMART" id="SM00181">
    <property type="entry name" value="EGF"/>
    <property type="match status" value="1"/>
</dbReference>
<keyword evidence="24" id="KW-1185">Reference proteome</keyword>
<dbReference type="Pfam" id="PF07714">
    <property type="entry name" value="PK_Tyr_Ser-Thr"/>
    <property type="match status" value="1"/>
</dbReference>
<accession>A0A9J7LT67</accession>
<evidence type="ECO:0000256" key="12">
    <source>
        <dbReference type="ARBA" id="ARBA00023170"/>
    </source>
</evidence>
<dbReference type="GeneID" id="118423681"/>
<dbReference type="InterPro" id="IPR001245">
    <property type="entry name" value="Ser-Thr/Tyr_kinase_cat_dom"/>
</dbReference>
<evidence type="ECO:0000256" key="11">
    <source>
        <dbReference type="ARBA" id="ARBA00023157"/>
    </source>
</evidence>
<dbReference type="Gene3D" id="3.30.200.20">
    <property type="entry name" value="Phosphorylase Kinase, domain 1"/>
    <property type="match status" value="1"/>
</dbReference>
<dbReference type="InterPro" id="IPR050122">
    <property type="entry name" value="RTK"/>
</dbReference>
<comment type="caution">
    <text evidence="16">Lacks conserved residue(s) required for the propagation of feature annotation.</text>
</comment>
<dbReference type="InterPro" id="IPR000436">
    <property type="entry name" value="Sushi_SCR_CCP_dom"/>
</dbReference>
<keyword evidence="13" id="KW-0325">Glycoprotein</keyword>
<dbReference type="PRINTS" id="PR00109">
    <property type="entry name" value="TYRKINASE"/>
</dbReference>
<proteinExistence type="predicted"/>
<evidence type="ECO:0000256" key="13">
    <source>
        <dbReference type="ARBA" id="ARBA00023180"/>
    </source>
</evidence>
<evidence type="ECO:0000259" key="21">
    <source>
        <dbReference type="PROSITE" id="PS50026"/>
    </source>
</evidence>
<feature type="compositionally biased region" description="Low complexity" evidence="19">
    <location>
        <begin position="253"/>
        <end position="282"/>
    </location>
</feature>
<dbReference type="InterPro" id="IPR011009">
    <property type="entry name" value="Kinase-like_dom_sf"/>
</dbReference>
<dbReference type="PROSITE" id="PS00109">
    <property type="entry name" value="PROTEIN_KINASE_TYR"/>
    <property type="match status" value="1"/>
</dbReference>
<feature type="binding site" evidence="18">
    <location>
        <position position="615"/>
    </location>
    <ligand>
        <name>ATP</name>
        <dbReference type="ChEBI" id="CHEBI:30616"/>
    </ligand>
</feature>
<evidence type="ECO:0000256" key="3">
    <source>
        <dbReference type="ARBA" id="ARBA00022679"/>
    </source>
</evidence>
<dbReference type="InterPro" id="IPR003599">
    <property type="entry name" value="Ig_sub"/>
</dbReference>
<dbReference type="PROSITE" id="PS50026">
    <property type="entry name" value="EGF_3"/>
    <property type="match status" value="1"/>
</dbReference>
<keyword evidence="9" id="KW-0472">Membrane</keyword>
<evidence type="ECO:0000256" key="17">
    <source>
        <dbReference type="PROSITE-ProRule" id="PRU00302"/>
    </source>
</evidence>
<evidence type="ECO:0000259" key="23">
    <source>
        <dbReference type="PROSITE" id="PS50923"/>
    </source>
</evidence>
<dbReference type="InterPro" id="IPR008266">
    <property type="entry name" value="Tyr_kinase_AS"/>
</dbReference>
<evidence type="ECO:0000256" key="15">
    <source>
        <dbReference type="ARBA" id="ARBA00051243"/>
    </source>
</evidence>
<dbReference type="InterPro" id="IPR036179">
    <property type="entry name" value="Ig-like_dom_sf"/>
</dbReference>
<dbReference type="InterPro" id="IPR017441">
    <property type="entry name" value="Protein_kinase_ATP_BS"/>
</dbReference>
<dbReference type="InterPro" id="IPR013783">
    <property type="entry name" value="Ig-like_fold"/>
</dbReference>
<evidence type="ECO:0000256" key="18">
    <source>
        <dbReference type="PROSITE-ProRule" id="PRU10141"/>
    </source>
</evidence>
<dbReference type="FunFam" id="1.10.510.10:FF:000554">
    <property type="entry name" value="Predicted protein"/>
    <property type="match status" value="1"/>
</dbReference>
<dbReference type="SUPFAM" id="SSF48726">
    <property type="entry name" value="Immunoglobulin"/>
    <property type="match status" value="3"/>
</dbReference>
<gene>
    <name evidence="25" type="primary">LOC118423681</name>
</gene>
<dbReference type="Gene3D" id="2.10.25.10">
    <property type="entry name" value="Laminin"/>
    <property type="match status" value="1"/>
</dbReference>
<evidence type="ECO:0000313" key="25">
    <source>
        <dbReference type="RefSeq" id="XP_035687810.1"/>
    </source>
</evidence>
<keyword evidence="11 17" id="KW-1015">Disulfide bond</keyword>
<dbReference type="PROSITE" id="PS50011">
    <property type="entry name" value="PROTEIN_KINASE_DOM"/>
    <property type="match status" value="1"/>
</dbReference>
<evidence type="ECO:0000313" key="24">
    <source>
        <dbReference type="Proteomes" id="UP000001554"/>
    </source>
</evidence>
<evidence type="ECO:0000256" key="1">
    <source>
        <dbReference type="ARBA" id="ARBA00004479"/>
    </source>
</evidence>
<keyword evidence="5 18" id="KW-0547">Nucleotide-binding</keyword>
<dbReference type="OrthoDB" id="10064100at2759"/>
<evidence type="ECO:0000256" key="5">
    <source>
        <dbReference type="ARBA" id="ARBA00022741"/>
    </source>
</evidence>
<reference evidence="24" key="1">
    <citation type="journal article" date="2020" name="Nat. Ecol. Evol.">
        <title>Deeply conserved synteny resolves early events in vertebrate evolution.</title>
        <authorList>
            <person name="Simakov O."/>
            <person name="Marletaz F."/>
            <person name="Yue J.X."/>
            <person name="O'Connell B."/>
            <person name="Jenkins J."/>
            <person name="Brandt A."/>
            <person name="Calef R."/>
            <person name="Tung C.H."/>
            <person name="Huang T.K."/>
            <person name="Schmutz J."/>
            <person name="Satoh N."/>
            <person name="Yu J.K."/>
            <person name="Putnam N.H."/>
            <person name="Green R.E."/>
            <person name="Rokhsar D.S."/>
        </authorList>
    </citation>
    <scope>NUCLEOTIDE SEQUENCE [LARGE SCALE GENOMIC DNA]</scope>
    <source>
        <strain evidence="24">S238N-H82</strain>
    </source>
</reference>
<evidence type="ECO:0000256" key="10">
    <source>
        <dbReference type="ARBA" id="ARBA00023137"/>
    </source>
</evidence>
<keyword evidence="7 18" id="KW-0067">ATP-binding</keyword>
<dbReference type="InterPro" id="IPR000742">
    <property type="entry name" value="EGF"/>
</dbReference>
<feature type="disulfide bond" evidence="17">
    <location>
        <begin position="65"/>
        <end position="92"/>
    </location>
</feature>
<dbReference type="InterPro" id="IPR000719">
    <property type="entry name" value="Prot_kinase_dom"/>
</dbReference>
<dbReference type="KEGG" id="bfo:118423681"/>
<evidence type="ECO:0000256" key="9">
    <source>
        <dbReference type="ARBA" id="ARBA00023136"/>
    </source>
</evidence>
<dbReference type="PANTHER" id="PTHR24416">
    <property type="entry name" value="TYROSINE-PROTEIN KINASE RECEPTOR"/>
    <property type="match status" value="1"/>
</dbReference>
<dbReference type="PANTHER" id="PTHR24416:SF620">
    <property type="entry name" value="TYROSINE-PROTEIN KINASE RECEPTOR TORSO"/>
    <property type="match status" value="1"/>
</dbReference>
<keyword evidence="17" id="KW-0768">Sushi</keyword>
<evidence type="ECO:0000259" key="22">
    <source>
        <dbReference type="PROSITE" id="PS50835"/>
    </source>
</evidence>
<name>A0A9J7LT67_BRAFL</name>
<evidence type="ECO:0000256" key="4">
    <source>
        <dbReference type="ARBA" id="ARBA00022692"/>
    </source>
</evidence>
<sequence length="914" mass="102305">MPLRVSYRVLQNIWWQRLDLLNGIMDWRKNSVHAFSPSAPPTPAFSYKSGCSSPYLHGKTCYYGCRSGYYPASGNTERTCNNGVWTGDKLECKKESLFSNAGSLDVEMVWTYRLETGITPLFENWKKLPNTGIASRTTVNVYTSALYMGRIELFGQASLRLKNTTAADEGIYQLFTVFSDGTSQSVTVSVEVDDPCENNDCSSDGGRCVPHGYNFTCFCGPGYVGDGRICIEITPRQPWTTDATSTAPADGSTTGTTLFTTTDSQTTEITPTQPWTTNATTPTDGWKAGTLYTVTDSQTTEDNEVTKADQGSVAKLHLNYNNTSNMNVIFEAWWFKTNGNDLIASRVHPLNASISPSYEDRLEVFSDASLLLKAVELRDAGTYQLLAAFDDVSESLRKDRHLVVHYPPKDVDITPSMTAATGDRVILRAHTSCHPSAMYSWTKVNGSLDGNSIVNSSTGTLTLLKVAVEDGGTYVVDAGNYLGSASNVTVLRVEDFEEPTPDETFDELVPIAVGLALVILSMVAGIPVYRWIKKRQNERPVEDMTVEEVDFQSDLQRLPFPASVPPRPQFLTYEIDRADFELKQQIGKGAFGIVYLASLKRDVNGHLTTKDVVAKTVNEDAGEEETKTFIREIDTTINLRQHVNLLGLIGCCTVSRPPYLLTEYMPYGDLKHFLLKCRKPEERLRDSMYNFTEMKVYQVARQIASGMIFIAQAGYIHGDLAARNILVGKKLLVKIADFGLTTDIYEKGYQRQDGEQKIPLRWMAPERLLREGRYTSKSDIWSFGVVLYEVATLGNVPYPGRERTLLEDLRTGYREPCPPGLQEDLYAMMLRCWQWEEDDRPEFQELYDELDAVVDSMALDYVRPRSSSPARQAEVEEIPSESTYDIPKAARLRLQIANNDSGEEDHVELEMDSL</sequence>
<feature type="domain" description="EGF-like" evidence="21">
    <location>
        <begin position="192"/>
        <end position="231"/>
    </location>
</feature>
<comment type="subcellular location">
    <subcellularLocation>
        <location evidence="1">Membrane</location>
        <topology evidence="1">Single-pass type I membrane protein</topology>
    </subcellularLocation>
</comment>
<dbReference type="RefSeq" id="XP_035687810.1">
    <property type="nucleotide sequence ID" value="XM_035831917.1"/>
</dbReference>
<feature type="domain" description="Ig-like" evidence="22">
    <location>
        <begin position="408"/>
        <end position="494"/>
    </location>
</feature>
<dbReference type="CDD" id="cd00033">
    <property type="entry name" value="CCP"/>
    <property type="match status" value="1"/>
</dbReference>
<dbReference type="GO" id="GO:0043235">
    <property type="term" value="C:receptor complex"/>
    <property type="evidence" value="ECO:0000318"/>
    <property type="project" value="GO_Central"/>
</dbReference>
<dbReference type="Gene3D" id="1.10.510.10">
    <property type="entry name" value="Transferase(Phosphotransferase) domain 1"/>
    <property type="match status" value="1"/>
</dbReference>
<keyword evidence="2" id="KW-0597">Phosphoprotein</keyword>
<keyword evidence="6" id="KW-0418">Kinase</keyword>
<dbReference type="Gene3D" id="2.10.70.10">
    <property type="entry name" value="Complement Module, domain 1"/>
    <property type="match status" value="1"/>
</dbReference>
<evidence type="ECO:0000256" key="19">
    <source>
        <dbReference type="SAM" id="MobiDB-lite"/>
    </source>
</evidence>
<evidence type="ECO:0000256" key="8">
    <source>
        <dbReference type="ARBA" id="ARBA00022989"/>
    </source>
</evidence>
<feature type="domain" description="Protein kinase" evidence="20">
    <location>
        <begin position="580"/>
        <end position="854"/>
    </location>
</feature>